<dbReference type="GO" id="GO:0061503">
    <property type="term" value="F:tRNA threonylcarbamoyladenosine dehydratase"/>
    <property type="evidence" value="ECO:0007669"/>
    <property type="project" value="TreeGrafter"/>
</dbReference>
<dbReference type="Pfam" id="PF00899">
    <property type="entry name" value="ThiF"/>
    <property type="match status" value="1"/>
</dbReference>
<dbReference type="PANTHER" id="PTHR43267">
    <property type="entry name" value="TRNA THREONYLCARBAMOYLADENOSINE DEHYDRATASE"/>
    <property type="match status" value="1"/>
</dbReference>
<reference evidence="2 3" key="1">
    <citation type="submission" date="2019-06" db="EMBL/GenBank/DDBJ databases">
        <title>Persicimonas caeni gen. nov., sp. nov., a predatory bacterium isolated from solar saltern.</title>
        <authorList>
            <person name="Wang S."/>
        </authorList>
    </citation>
    <scope>NUCLEOTIDE SEQUENCE [LARGE SCALE GENOMIC DNA]</scope>
    <source>
        <strain evidence="2 3">YN101</strain>
    </source>
</reference>
<keyword evidence="2" id="KW-0808">Transferase</keyword>
<evidence type="ECO:0000259" key="1">
    <source>
        <dbReference type="Pfam" id="PF00899"/>
    </source>
</evidence>
<evidence type="ECO:0000313" key="3">
    <source>
        <dbReference type="Proteomes" id="UP000315995"/>
    </source>
</evidence>
<dbReference type="PANTHER" id="PTHR43267:SF1">
    <property type="entry name" value="TRNA THREONYLCARBAMOYLADENOSINE DEHYDRATASE"/>
    <property type="match status" value="1"/>
</dbReference>
<feature type="domain" description="THIF-type NAD/FAD binding fold" evidence="1">
    <location>
        <begin position="12"/>
        <end position="156"/>
    </location>
</feature>
<dbReference type="GO" id="GO:0061504">
    <property type="term" value="P:cyclic threonylcarbamoyladenosine biosynthetic process"/>
    <property type="evidence" value="ECO:0007669"/>
    <property type="project" value="TreeGrafter"/>
</dbReference>
<dbReference type="AlphaFoldDB" id="A0A4Y6PXN5"/>
<proteinExistence type="predicted"/>
<dbReference type="OrthoDB" id="9804286at2"/>
<dbReference type="CDD" id="cd01483">
    <property type="entry name" value="E1_enzyme_family"/>
    <property type="match status" value="1"/>
</dbReference>
<organism evidence="2 3">
    <name type="scientific">Persicimonas caeni</name>
    <dbReference type="NCBI Taxonomy" id="2292766"/>
    <lineage>
        <taxon>Bacteria</taxon>
        <taxon>Deltaproteobacteria</taxon>
        <taxon>Bradymonadales</taxon>
        <taxon>Bradymonadaceae</taxon>
        <taxon>Persicimonas</taxon>
    </lineage>
</organism>
<sequence length="215" mass="23686">MTIFMHEQLERGAAAMAAIADYPVAVCGAGALGANIAESLVRMGYGQLTVIDRDRIEERNLSTQPYGRRDVGAYKARVLANELYRAVGVEVDFKAVELVADNLDRFLADQWLVLDCFDNGASRGALTRWAAAREVPCLHAGMADGYGEVVWNERYRVPSTGRDDVCDYPLTRTLAMMISAMTCEVATEFVVTGRKRSLGLTLRDFAVRPVEASLR</sequence>
<dbReference type="InterPro" id="IPR000594">
    <property type="entry name" value="ThiF_NAD_FAD-bd"/>
</dbReference>
<protein>
    <submittedName>
        <fullName evidence="2">ThiF family adenylyltransferase</fullName>
    </submittedName>
</protein>
<accession>A0A4Y6PXN5</accession>
<dbReference type="EMBL" id="CP041186">
    <property type="protein sequence ID" value="QDG52990.1"/>
    <property type="molecule type" value="Genomic_DNA"/>
</dbReference>
<dbReference type="Proteomes" id="UP000315995">
    <property type="component" value="Chromosome"/>
</dbReference>
<dbReference type="SUPFAM" id="SSF69572">
    <property type="entry name" value="Activating enzymes of the ubiquitin-like proteins"/>
    <property type="match status" value="1"/>
</dbReference>
<dbReference type="RefSeq" id="WP_141199451.1">
    <property type="nucleotide sequence ID" value="NZ_CP041186.1"/>
</dbReference>
<dbReference type="InterPro" id="IPR045886">
    <property type="entry name" value="ThiF/MoeB/HesA"/>
</dbReference>
<dbReference type="GO" id="GO:0008641">
    <property type="term" value="F:ubiquitin-like modifier activating enzyme activity"/>
    <property type="evidence" value="ECO:0007669"/>
    <property type="project" value="InterPro"/>
</dbReference>
<dbReference type="InterPro" id="IPR035985">
    <property type="entry name" value="Ubiquitin-activating_enz"/>
</dbReference>
<accession>A0A5B8Y8C3</accession>
<gene>
    <name evidence="2" type="ORF">FIV42_20240</name>
</gene>
<dbReference type="Gene3D" id="3.40.50.720">
    <property type="entry name" value="NAD(P)-binding Rossmann-like Domain"/>
    <property type="match status" value="1"/>
</dbReference>
<keyword evidence="2" id="KW-0548">Nucleotidyltransferase</keyword>
<dbReference type="GO" id="GO:0016779">
    <property type="term" value="F:nucleotidyltransferase activity"/>
    <property type="evidence" value="ECO:0007669"/>
    <property type="project" value="UniProtKB-KW"/>
</dbReference>
<keyword evidence="3" id="KW-1185">Reference proteome</keyword>
<name>A0A4Y6PXN5_PERCE</name>
<evidence type="ECO:0000313" key="2">
    <source>
        <dbReference type="EMBL" id="QDG52990.1"/>
    </source>
</evidence>